<dbReference type="InterPro" id="IPR021139">
    <property type="entry name" value="NYN"/>
</dbReference>
<reference evidence="2 3" key="1">
    <citation type="submission" date="2019-02" db="EMBL/GenBank/DDBJ databases">
        <title>Jishengella sp. nov., isolated from a root of Zingiber montanum.</title>
        <authorList>
            <person name="Kuncharoen N."/>
            <person name="Kudo T."/>
            <person name="Masahiro Y."/>
            <person name="Ohkuma M."/>
            <person name="Tanasupawat S."/>
        </authorList>
    </citation>
    <scope>NUCLEOTIDE SEQUENCE [LARGE SCALE GENOMIC DNA]</scope>
    <source>
        <strain evidence="2 3">PLAI 1-1</strain>
    </source>
</reference>
<dbReference type="Gene3D" id="3.40.50.1010">
    <property type="entry name" value="5'-nuclease"/>
    <property type="match status" value="1"/>
</dbReference>
<evidence type="ECO:0000313" key="3">
    <source>
        <dbReference type="Proteomes" id="UP000292274"/>
    </source>
</evidence>
<feature type="domain" description="NYN" evidence="1">
    <location>
        <begin position="4"/>
        <end position="156"/>
    </location>
</feature>
<dbReference type="EMBL" id="SJJR01000003">
    <property type="protein sequence ID" value="TCB99001.1"/>
    <property type="molecule type" value="Genomic_DNA"/>
</dbReference>
<comment type="caution">
    <text evidence="2">The sequence shown here is derived from an EMBL/GenBank/DDBJ whole genome shotgun (WGS) entry which is preliminary data.</text>
</comment>
<organism evidence="2 3">
    <name type="scientific">Micromonospora zingiberis</name>
    <dbReference type="NCBI Taxonomy" id="2053011"/>
    <lineage>
        <taxon>Bacteria</taxon>
        <taxon>Bacillati</taxon>
        <taxon>Actinomycetota</taxon>
        <taxon>Actinomycetes</taxon>
        <taxon>Micromonosporales</taxon>
        <taxon>Micromonosporaceae</taxon>
        <taxon>Micromonospora</taxon>
    </lineage>
</organism>
<dbReference type="OrthoDB" id="9809421at2"/>
<evidence type="ECO:0000259" key="1">
    <source>
        <dbReference type="Pfam" id="PF01936"/>
    </source>
</evidence>
<accession>A0A4R0GTJ0</accession>
<name>A0A4R0GTJ0_9ACTN</name>
<keyword evidence="3" id="KW-1185">Reference proteome</keyword>
<dbReference type="RefSeq" id="WP_131301875.1">
    <property type="nucleotide sequence ID" value="NZ_SJJR01000003.1"/>
</dbReference>
<evidence type="ECO:0000313" key="2">
    <source>
        <dbReference type="EMBL" id="TCB99001.1"/>
    </source>
</evidence>
<dbReference type="Proteomes" id="UP000292274">
    <property type="component" value="Unassembled WGS sequence"/>
</dbReference>
<gene>
    <name evidence="2" type="ORF">E0H26_06215</name>
</gene>
<dbReference type="CDD" id="cd18722">
    <property type="entry name" value="PIN_NicB-like"/>
    <property type="match status" value="1"/>
</dbReference>
<proteinExistence type="predicted"/>
<sequence>MGTVAAYIDGFNLYYGMKSKYGRKHMWLDVVELVRQLRSKDTVASVHYFTAIVKNEPAAAQNQTNYIEAMKIRNGAALTVHLGRFKERTIRDCRRCGQSYTCGCGRPYKSYEEKGTDVALGAMMVADAALRVADTTLLISADTDLAPALATVKQVNPAQLIYLAMPPGNTRASSHLTSIGALGQFFIREQALRSAQLPGIVADPVTGRSYTRPSKWI</sequence>
<protein>
    <submittedName>
        <fullName evidence="2">NYN domain-containing protein</fullName>
    </submittedName>
</protein>
<dbReference type="Pfam" id="PF01936">
    <property type="entry name" value="NYN"/>
    <property type="match status" value="1"/>
</dbReference>
<dbReference type="GO" id="GO:0004540">
    <property type="term" value="F:RNA nuclease activity"/>
    <property type="evidence" value="ECO:0007669"/>
    <property type="project" value="InterPro"/>
</dbReference>
<dbReference type="AlphaFoldDB" id="A0A4R0GTJ0"/>